<dbReference type="AlphaFoldDB" id="A0A0K6G7X4"/>
<dbReference type="SUPFAM" id="SSF50978">
    <property type="entry name" value="WD40 repeat-like"/>
    <property type="match status" value="1"/>
</dbReference>
<reference evidence="2 3" key="1">
    <citation type="submission" date="2015-07" db="EMBL/GenBank/DDBJ databases">
        <authorList>
            <person name="Noorani M."/>
        </authorList>
    </citation>
    <scope>NUCLEOTIDE SEQUENCE [LARGE SCALE GENOMIC DNA]</scope>
    <source>
        <strain evidence="2">BBA 69670</strain>
    </source>
</reference>
<protein>
    <submittedName>
        <fullName evidence="2">DENN domain and WD repeat-containing protein SCD1</fullName>
    </submittedName>
</protein>
<dbReference type="Proteomes" id="UP000044841">
    <property type="component" value="Unassembled WGS sequence"/>
</dbReference>
<name>A0A0K6G7X4_9AGAM</name>
<organism evidence="2 3">
    <name type="scientific">Rhizoctonia solani</name>
    <dbReference type="NCBI Taxonomy" id="456999"/>
    <lineage>
        <taxon>Eukaryota</taxon>
        <taxon>Fungi</taxon>
        <taxon>Dikarya</taxon>
        <taxon>Basidiomycota</taxon>
        <taxon>Agaricomycotina</taxon>
        <taxon>Agaricomycetes</taxon>
        <taxon>Cantharellales</taxon>
        <taxon>Ceratobasidiaceae</taxon>
        <taxon>Rhizoctonia</taxon>
    </lineage>
</organism>
<dbReference type="InterPro" id="IPR001680">
    <property type="entry name" value="WD40_rpt"/>
</dbReference>
<evidence type="ECO:0000313" key="2">
    <source>
        <dbReference type="EMBL" id="CUA74738.1"/>
    </source>
</evidence>
<evidence type="ECO:0000256" key="1">
    <source>
        <dbReference type="SAM" id="MobiDB-lite"/>
    </source>
</evidence>
<accession>A0A0K6G7X4</accession>
<evidence type="ECO:0000313" key="3">
    <source>
        <dbReference type="Proteomes" id="UP000044841"/>
    </source>
</evidence>
<feature type="region of interest" description="Disordered" evidence="1">
    <location>
        <begin position="574"/>
        <end position="593"/>
    </location>
</feature>
<dbReference type="EMBL" id="CYGV01001488">
    <property type="protein sequence ID" value="CUA74738.1"/>
    <property type="molecule type" value="Genomic_DNA"/>
</dbReference>
<dbReference type="InterPro" id="IPR015943">
    <property type="entry name" value="WD40/YVTN_repeat-like_dom_sf"/>
</dbReference>
<dbReference type="Gene3D" id="2.130.10.10">
    <property type="entry name" value="YVTN repeat-like/Quinoprotein amine dehydrogenase"/>
    <property type="match status" value="1"/>
</dbReference>
<gene>
    <name evidence="2" type="ORF">RSOLAG22IIIB_11455</name>
</gene>
<dbReference type="InterPro" id="IPR036322">
    <property type="entry name" value="WD40_repeat_dom_sf"/>
</dbReference>
<proteinExistence type="predicted"/>
<feature type="compositionally biased region" description="Acidic residues" evidence="1">
    <location>
        <begin position="575"/>
        <end position="593"/>
    </location>
</feature>
<keyword evidence="3" id="KW-1185">Reference proteome</keyword>
<sequence length="649" mass="72910">MALPAAIQTRISALETRLSKCKLKLGRLRKDKKFQEYEKVRDEEFIGFFKDTCALVREAELANAPYLVELAKAADKILDDGVGYSYGRDSRFPTGRVSLADYDEGPYDFMPSWAHGDDGDRPLIKDENGGKFYMSAYDLESFMRIFQPGAGEDLSRLKNEPWNAALKRHPKSTDLSRFRSNLPTLTPTPNKPLAASVLDARCEISSLRCATPIRFHTSPGNTCLVLTAMGGHRNRTSVLEYLMLGQPLAPSEKFPVRRWIEPKFFGVGYHATIDETRRLIFLGDDRRIKSYEWGSPTEVYSDPLPVHNLNTEQCTGPMTIVDNRSVLRAGKGGASVWDIQSTLDEGSTVEEPIDLDELDENGDWEGEVPEAVDRSPGLAPTSHIKFLDQPNLKPSLWQPLLTAPSTVVCVEYAREAGKYSCIGIDLEAGKSTSCYLGHGADVSALSVSVGNPQLFLTACNDGFVRLFDVRRPLPSVTFDACGQREFCEAAALAHPDGIPIVFTGTHRGEQIKMWDVRARACVYELSTGNNAVQSLAWDDRSNCLYAATEWEHMDNYGYRYAKIPKWQNIRPYGEAMEEEEEEEEEEEGEEEEGDWDLCWPIKAWHKEDYFGRLFDAAEHRIIRYAFKENPKLSVIPEYGGATVGDGDDW</sequence>
<dbReference type="SMART" id="SM00320">
    <property type="entry name" value="WD40"/>
    <property type="match status" value="1"/>
</dbReference>